<keyword evidence="2" id="KW-0732">Signal</keyword>
<feature type="chain" id="PRO_5043997486" description="Secreted protein" evidence="2">
    <location>
        <begin position="18"/>
        <end position="200"/>
    </location>
</feature>
<dbReference type="AlphaFoldDB" id="A0AAU7FBU8"/>
<feature type="signal peptide" evidence="2">
    <location>
        <begin position="1"/>
        <end position="17"/>
    </location>
</feature>
<organism evidence="3">
    <name type="scientific">Chitinibacter mangrovi</name>
    <dbReference type="NCBI Taxonomy" id="3153927"/>
    <lineage>
        <taxon>Bacteria</taxon>
        <taxon>Pseudomonadati</taxon>
        <taxon>Pseudomonadota</taxon>
        <taxon>Betaproteobacteria</taxon>
        <taxon>Neisseriales</taxon>
        <taxon>Chitinibacteraceae</taxon>
        <taxon>Chitinibacter</taxon>
    </lineage>
</organism>
<reference evidence="3" key="1">
    <citation type="submission" date="2024-05" db="EMBL/GenBank/DDBJ databases">
        <authorList>
            <person name="Yang L."/>
            <person name="Pan L."/>
        </authorList>
    </citation>
    <scope>NUCLEOTIDE SEQUENCE</scope>
    <source>
        <strain evidence="3">FCG-7</strain>
    </source>
</reference>
<feature type="region of interest" description="Disordered" evidence="1">
    <location>
        <begin position="27"/>
        <end position="72"/>
    </location>
</feature>
<dbReference type="RefSeq" id="WP_348945826.1">
    <property type="nucleotide sequence ID" value="NZ_CP157355.1"/>
</dbReference>
<evidence type="ECO:0000256" key="1">
    <source>
        <dbReference type="SAM" id="MobiDB-lite"/>
    </source>
</evidence>
<protein>
    <recommendedName>
        <fullName evidence="4">Secreted protein</fullName>
    </recommendedName>
</protein>
<proteinExistence type="predicted"/>
<gene>
    <name evidence="3" type="ORF">ABHF33_04470</name>
</gene>
<evidence type="ECO:0008006" key="4">
    <source>
        <dbReference type="Google" id="ProtNLM"/>
    </source>
</evidence>
<evidence type="ECO:0000313" key="3">
    <source>
        <dbReference type="EMBL" id="XBM01542.1"/>
    </source>
</evidence>
<accession>A0AAU7FBU8</accession>
<evidence type="ECO:0000256" key="2">
    <source>
        <dbReference type="SAM" id="SignalP"/>
    </source>
</evidence>
<name>A0AAU7FBU8_9NEIS</name>
<sequence length="200" mass="20935">MKHYLAVCLMFPALLMANEAPTAGAKASAKPAATHGTIKNAPPTQVENLKPGGKLKADPPAHEAAAAPTEPPVVQYVPPKYGSSRPVAQTHAPLVRQYVPSKAPRRAAATHQTSRNTSHAAATEAVTPGLVRVMPAGSLPAGKVLPNFQSATNAAGSATTATKPRISWGETVAAKPVASPAPEIYIVRDPELRWQQYSYP</sequence>
<dbReference type="EMBL" id="CP157355">
    <property type="protein sequence ID" value="XBM01542.1"/>
    <property type="molecule type" value="Genomic_DNA"/>
</dbReference>
<dbReference type="KEGG" id="cmav:ABHF33_04470"/>